<evidence type="ECO:0000256" key="1">
    <source>
        <dbReference type="ARBA" id="ARBA00022801"/>
    </source>
</evidence>
<reference evidence="4" key="1">
    <citation type="submission" date="2011-02" db="EMBL/GenBank/DDBJ databases">
        <title>Complete sequence of Acidovorax avenae subsp. avenae ATCC 19860.</title>
        <authorList>
            <consortium name="US DOE Joint Genome Institute"/>
            <person name="Lucas S."/>
            <person name="Copeland A."/>
            <person name="Lapidus A."/>
            <person name="Cheng J.-F."/>
            <person name="Goodwin L."/>
            <person name="Pitluck S."/>
            <person name="Chertkov O."/>
            <person name="Held B."/>
            <person name="Detter J.C."/>
            <person name="Han C."/>
            <person name="Tapia R."/>
            <person name="Land M."/>
            <person name="Hauser L."/>
            <person name="Kyrpides N."/>
            <person name="Ivanova N."/>
            <person name="Ovchinnikova G."/>
            <person name="Pagani I."/>
            <person name="Gordon S."/>
            <person name="Woyke T."/>
        </authorList>
    </citation>
    <scope>NUCLEOTIDE SEQUENCE</scope>
    <source>
        <strain evidence="4">ATCC 19860</strain>
    </source>
</reference>
<name>F0QB46_PARA1</name>
<sequence>MQHSSINRRSAVSSLLAIPACLNAMTTPPPPTFPAPEILDDRLAPVLRGAVLERLCTGATWSEGPVWMHEDASVLWSDIPANRMLRWSPQSGMTVWRAGVDFTNGHARERNGDLLHCSHGQRAIVRTRCGPSGVDAATADEVVVSHYQGRRLNSPNDVVVRSDGTIWFTDPPYGILSDREGHKAPSEQAANHVFCFDPRTGQLTAATSQVEEPNGLAFSPDEKTLYVSDTSAALRPQGGRHRIVAFSVQGTRLGAMRVVADIAPGVPDGFRIDRHGWIYTSSEDAVQVLAPDGTRLGRIPVPEKVGNLTFGGPLRNELYIAASTSLYRITLHTQGIQTP</sequence>
<dbReference type="InterPro" id="IPR051262">
    <property type="entry name" value="SMP-30/CGR1_Lactonase"/>
</dbReference>
<feature type="domain" description="SMP-30/Gluconolactonase/LRE-like region" evidence="3">
    <location>
        <begin position="61"/>
        <end position="323"/>
    </location>
</feature>
<dbReference type="HOGENOM" id="CLU_036110_0_0_4"/>
<dbReference type="SUPFAM" id="SSF63829">
    <property type="entry name" value="Calcium-dependent phosphotriesterase"/>
    <property type="match status" value="1"/>
</dbReference>
<organism evidence="4 5">
    <name type="scientific">Paracidovorax avenae (strain ATCC 19860 / DSM 7227 / CCUG 15838 / JCM 20985 / LMG 2117 / NCPPB 1011)</name>
    <name type="common">Acidovorax avenae</name>
    <dbReference type="NCBI Taxonomy" id="643561"/>
    <lineage>
        <taxon>Bacteria</taxon>
        <taxon>Pseudomonadati</taxon>
        <taxon>Pseudomonadota</taxon>
        <taxon>Betaproteobacteria</taxon>
        <taxon>Burkholderiales</taxon>
        <taxon>Comamonadaceae</taxon>
        <taxon>Paracidovorax</taxon>
    </lineage>
</organism>
<keyword evidence="1 4" id="KW-0378">Hydrolase</keyword>
<dbReference type="KEGG" id="aaa:Acav_4662"/>
<dbReference type="Gene3D" id="2.120.10.30">
    <property type="entry name" value="TolB, C-terminal domain"/>
    <property type="match status" value="1"/>
</dbReference>
<evidence type="ECO:0000259" key="3">
    <source>
        <dbReference type="Pfam" id="PF08450"/>
    </source>
</evidence>
<protein>
    <submittedName>
        <fullName evidence="4">Gluconolactonase</fullName>
        <ecNumber evidence="4">3.1.1.17</ecNumber>
    </submittedName>
</protein>
<keyword evidence="5" id="KW-1185">Reference proteome</keyword>
<dbReference type="EMBL" id="CP002521">
    <property type="protein sequence ID" value="ADX48541.1"/>
    <property type="molecule type" value="Genomic_DNA"/>
</dbReference>
<dbReference type="PANTHER" id="PTHR47572">
    <property type="entry name" value="LIPOPROTEIN-RELATED"/>
    <property type="match status" value="1"/>
</dbReference>
<dbReference type="Proteomes" id="UP000002482">
    <property type="component" value="Chromosome"/>
</dbReference>
<evidence type="ECO:0000313" key="5">
    <source>
        <dbReference type="Proteomes" id="UP000002482"/>
    </source>
</evidence>
<dbReference type="Pfam" id="PF08450">
    <property type="entry name" value="SGL"/>
    <property type="match status" value="1"/>
</dbReference>
<proteinExistence type="predicted"/>
<feature type="signal peptide" evidence="2">
    <location>
        <begin position="1"/>
        <end position="24"/>
    </location>
</feature>
<dbReference type="InterPro" id="IPR013658">
    <property type="entry name" value="SGL"/>
</dbReference>
<dbReference type="EC" id="3.1.1.17" evidence="4"/>
<dbReference type="InterPro" id="IPR011042">
    <property type="entry name" value="6-blade_b-propeller_TolB-like"/>
</dbReference>
<dbReference type="AlphaFoldDB" id="F0QB46"/>
<dbReference type="GO" id="GO:0004341">
    <property type="term" value="F:gluconolactonase activity"/>
    <property type="evidence" value="ECO:0007669"/>
    <property type="project" value="UniProtKB-EC"/>
</dbReference>
<evidence type="ECO:0000256" key="2">
    <source>
        <dbReference type="SAM" id="SignalP"/>
    </source>
</evidence>
<dbReference type="PANTHER" id="PTHR47572:SF4">
    <property type="entry name" value="LACTONASE DRP35"/>
    <property type="match status" value="1"/>
</dbReference>
<feature type="chain" id="PRO_5003258614" evidence="2">
    <location>
        <begin position="25"/>
        <end position="339"/>
    </location>
</feature>
<accession>F0QB46</accession>
<keyword evidence="2" id="KW-0732">Signal</keyword>
<gene>
    <name evidence="4" type="ordered locus">Acav_4662</name>
</gene>
<evidence type="ECO:0000313" key="4">
    <source>
        <dbReference type="EMBL" id="ADX48541.1"/>
    </source>
</evidence>